<organism evidence="2">
    <name type="scientific">candidate division WOR-3 bacterium</name>
    <dbReference type="NCBI Taxonomy" id="2052148"/>
    <lineage>
        <taxon>Bacteria</taxon>
        <taxon>Bacteria division WOR-3</taxon>
    </lineage>
</organism>
<feature type="transmembrane region" description="Helical" evidence="1">
    <location>
        <begin position="539"/>
        <end position="567"/>
    </location>
</feature>
<keyword evidence="1" id="KW-1133">Transmembrane helix</keyword>
<evidence type="ECO:0000256" key="1">
    <source>
        <dbReference type="SAM" id="Phobius"/>
    </source>
</evidence>
<feature type="transmembrane region" description="Helical" evidence="1">
    <location>
        <begin position="513"/>
        <end position="533"/>
    </location>
</feature>
<evidence type="ECO:0000313" key="2">
    <source>
        <dbReference type="EMBL" id="HGV97544.1"/>
    </source>
</evidence>
<dbReference type="AlphaFoldDB" id="A0A7C4TBM9"/>
<name>A0A7C4TBM9_UNCW3</name>
<reference evidence="2" key="1">
    <citation type="journal article" date="2020" name="mSystems">
        <title>Genome- and Community-Level Interaction Insights into Carbon Utilization and Element Cycling Functions of Hydrothermarchaeota in Hydrothermal Sediment.</title>
        <authorList>
            <person name="Zhou Z."/>
            <person name="Liu Y."/>
            <person name="Xu W."/>
            <person name="Pan J."/>
            <person name="Luo Z.H."/>
            <person name="Li M."/>
        </authorList>
    </citation>
    <scope>NUCLEOTIDE SEQUENCE [LARGE SCALE GENOMIC DNA]</scope>
    <source>
        <strain evidence="2">SpSt-774</strain>
    </source>
</reference>
<dbReference type="CDD" id="cd00065">
    <property type="entry name" value="FYVE_like_SF"/>
    <property type="match status" value="1"/>
</dbReference>
<feature type="transmembrane region" description="Helical" evidence="1">
    <location>
        <begin position="187"/>
        <end position="216"/>
    </location>
</feature>
<feature type="transmembrane region" description="Helical" evidence="1">
    <location>
        <begin position="228"/>
        <end position="245"/>
    </location>
</feature>
<dbReference type="Gene3D" id="1.25.40.10">
    <property type="entry name" value="Tetratricopeptide repeat domain"/>
    <property type="match status" value="1"/>
</dbReference>
<protein>
    <recommendedName>
        <fullName evidence="3">Tetratricopeptide repeat protein</fullName>
    </recommendedName>
</protein>
<feature type="transmembrane region" description="Helical" evidence="1">
    <location>
        <begin position="142"/>
        <end position="166"/>
    </location>
</feature>
<dbReference type="SUPFAM" id="SSF48452">
    <property type="entry name" value="TPR-like"/>
    <property type="match status" value="1"/>
</dbReference>
<proteinExistence type="predicted"/>
<dbReference type="EMBL" id="DTGZ01000083">
    <property type="protein sequence ID" value="HGV97544.1"/>
    <property type="molecule type" value="Genomic_DNA"/>
</dbReference>
<feature type="transmembrane region" description="Helical" evidence="1">
    <location>
        <begin position="410"/>
        <end position="427"/>
    </location>
</feature>
<sequence length="569" mass="66328">MLLLFFTFFQFAKNYQDFLNSPGCESIFLNLKRGIIKIDDFKDDPVILWFWRSRTDDAKADSLLKKIALPRNFYLAGVLRWEAREARDHSDKFNKILLAIHFDSTAIENFLSLLSLGISAKNLKFLKVVFSISFLSDFRNQIFLLANFFVLIIRALIFTGLVFVIIKFFRHFLLFGHRLNPIPHNYFLIYIFPLVLLAPILVFRNPYLIFIIYSLLLILILNPGEKNWLRLILLLAILLSIIIPWRDFEEFLKGQSELYQLYKIVNFDTSQKINPTAKAGKEIYAYGLKKQGNLDGALSYYEDLYYNQRMNSIGIINNLANLYFLYDEDDKAEELYRKVLHYERGEPYFNLGLVKLKKLEYLSAGEYMEEARKRGFSALSKEPIDIRPDNKEFYSLLNLKGIKFSGLLKPFYLLTFAIIFLISFLPLKLEPPYYCSICGKPVCRNCLESLGEETIYCKDCFNKLKSTKNPEIEEELRDSLSRSKKFREKFLSTIFNIIIPGAGLIYKNRNFPGLFIIFAAAACYLPIFFKNQFIKPAGWISLSLTPVILGVSAVILFFCYLFSFLLLKE</sequence>
<evidence type="ECO:0008006" key="3">
    <source>
        <dbReference type="Google" id="ProtNLM"/>
    </source>
</evidence>
<gene>
    <name evidence="2" type="ORF">ENV60_04545</name>
</gene>
<accession>A0A7C4TBM9</accession>
<dbReference type="InterPro" id="IPR011990">
    <property type="entry name" value="TPR-like_helical_dom_sf"/>
</dbReference>
<comment type="caution">
    <text evidence="2">The sequence shown here is derived from an EMBL/GenBank/DDBJ whole genome shotgun (WGS) entry which is preliminary data.</text>
</comment>
<keyword evidence="1" id="KW-0812">Transmembrane</keyword>
<keyword evidence="1" id="KW-0472">Membrane</keyword>